<dbReference type="GO" id="GO:0140664">
    <property type="term" value="F:ATP-dependent DNA damage sensor activity"/>
    <property type="evidence" value="ECO:0007669"/>
    <property type="project" value="InterPro"/>
</dbReference>
<dbReference type="Gene3D" id="3.40.50.300">
    <property type="entry name" value="P-loop containing nucleotide triphosphate hydrolases"/>
    <property type="match status" value="1"/>
</dbReference>
<dbReference type="SUPFAM" id="SSF55271">
    <property type="entry name" value="DNA repair protein MutS, domain I"/>
    <property type="match status" value="1"/>
</dbReference>
<name>H1YWF5_9EURY</name>
<dbReference type="Gene3D" id="3.30.420.110">
    <property type="entry name" value="MutS, connector domain"/>
    <property type="match status" value="1"/>
</dbReference>
<dbReference type="SUPFAM" id="SSF53150">
    <property type="entry name" value="DNA repair protein MutS, domain II"/>
    <property type="match status" value="1"/>
</dbReference>
<dbReference type="InterPro" id="IPR016151">
    <property type="entry name" value="DNA_mismatch_repair_MutS_N"/>
</dbReference>
<dbReference type="Gene3D" id="3.40.1170.10">
    <property type="entry name" value="DNA repair protein MutS, domain I"/>
    <property type="match status" value="1"/>
</dbReference>
<dbReference type="AlphaFoldDB" id="H1YWF5"/>
<dbReference type="InterPro" id="IPR007860">
    <property type="entry name" value="DNA_mmatch_repair_MutS_con_dom"/>
</dbReference>
<dbReference type="InterPro" id="IPR007696">
    <property type="entry name" value="DNA_mismatch_repair_MutS_core"/>
</dbReference>
<keyword evidence="6 8" id="KW-0234">DNA repair</keyword>
<dbReference type="InterPro" id="IPR007861">
    <property type="entry name" value="DNA_mismatch_repair_MutS_clamp"/>
</dbReference>
<dbReference type="PANTHER" id="PTHR11361">
    <property type="entry name" value="DNA MISMATCH REPAIR PROTEIN MUTS FAMILY MEMBER"/>
    <property type="match status" value="1"/>
</dbReference>
<dbReference type="Pfam" id="PF05190">
    <property type="entry name" value="MutS_IV"/>
    <property type="match status" value="1"/>
</dbReference>
<dbReference type="STRING" id="937775.Metlim_1656"/>
<sequence>MMLYANHPPEKSYLRTLNLKKYCITCTLSNPDSKIRFIGLLCTPPNMSPSKHSLVYKKDLYGRMSKGPTPAMKQFYDLKEKYPGTILFFQMGDFYETFGEDAEVVAHELDITLTSRGRDKDGEKMALAGVPIHAGETYISRMVQKGYRVAVCDQIEDPKKAKGLVKRDVVRVITPGTVIDSSMIGTSGSCYLMSLDYNSKKNEFGMAFLDVSTGEFFISECRDKNGYTSLNSEIVRYSPSECIISNKVPESAVRQLEDKNILVTPYNTRAFDYETAKDFLQDYFSISSLEGFGCMGMDLAVCSAGACLSYACYTQKKDLGHIRKLSVRIPENNMVLDAITLRNLEILENIRNRGKDTSLFGVLNDTKTSMGTRILKKFLTSPLIDKEEIERRHDAVEYFLTNSAVRYQLRGLLHKFPDIERIAGRISYGNAGPRDLITLKNALIKIPEIKFLINPPSEKLPALISESVSGAEALTEVTELIESAINDEPPVLARTGGVIRDSYNSELDELRETAYSGKNWIAEFQQSERERTGIKSLKVGYNKVFGYYIEVTKSNIGLVPPEYLRKQTMSNGERYTLPVLQEKESLISNAEEKLLALELELFNNLILSLTKAVPAIQKTSGHIGLLDVYAAFGNVSDLYNYKRPVIENSGRLIISDGRHPVVERNMDSSFVPNDSGLESDGDQILIITGANMAGKSTYMRQVALITVMAQAGCFVPAAGAVIGIVDRIFTRVGAFDDLSSGQSTFMVEMLELANILNNITDKSLVILDEIGRGTSTLDGYSIAKAVLEYLHSRSKSGPRTLFATHFHEMVGMEGELKRVKNYHFAVNETGRDVVFLRKIIPGATDRSYGIHVVKLAGIPNRVLERASEILKSEQEREYSIPGRVQPRYTQMLLIDQGNCPSVHDYGNDNRLAKRIREIDTDSLTPREALTLIYALKEETGDDIN</sequence>
<evidence type="ECO:0000256" key="4">
    <source>
        <dbReference type="ARBA" id="ARBA00022840"/>
    </source>
</evidence>
<dbReference type="PANTHER" id="PTHR11361:SF34">
    <property type="entry name" value="DNA MISMATCH REPAIR PROTEIN MSH1, MITOCHONDRIAL"/>
    <property type="match status" value="1"/>
</dbReference>
<dbReference type="PIRSF" id="PIRSF037677">
    <property type="entry name" value="DNA_mis_repair_Msh6"/>
    <property type="match status" value="1"/>
</dbReference>
<evidence type="ECO:0000256" key="7">
    <source>
        <dbReference type="ARBA" id="ARBA00024647"/>
    </source>
</evidence>
<dbReference type="NCBIfam" id="NF003810">
    <property type="entry name" value="PRK05399.1"/>
    <property type="match status" value="1"/>
</dbReference>
<keyword evidence="5 8" id="KW-0238">DNA-binding</keyword>
<dbReference type="NCBIfam" id="TIGR01070">
    <property type="entry name" value="mutS1"/>
    <property type="match status" value="1"/>
</dbReference>
<dbReference type="Pfam" id="PF00488">
    <property type="entry name" value="MutS_V"/>
    <property type="match status" value="1"/>
</dbReference>
<organism evidence="12 13">
    <name type="scientific">Methanoplanus limicola DSM 2279</name>
    <dbReference type="NCBI Taxonomy" id="937775"/>
    <lineage>
        <taxon>Archaea</taxon>
        <taxon>Methanobacteriati</taxon>
        <taxon>Methanobacteriota</taxon>
        <taxon>Stenosarchaea group</taxon>
        <taxon>Methanomicrobia</taxon>
        <taxon>Methanomicrobiales</taxon>
        <taxon>Methanomicrobiaceae</taxon>
        <taxon>Methanoplanus</taxon>
    </lineage>
</organism>
<comment type="caution">
    <text evidence="8">Lacks conserved residue(s) required for the propagation of feature annotation.</text>
</comment>
<dbReference type="InterPro" id="IPR005748">
    <property type="entry name" value="DNA_mismatch_repair_MutS"/>
</dbReference>
<dbReference type="SUPFAM" id="SSF48334">
    <property type="entry name" value="DNA repair protein MutS, domain III"/>
    <property type="match status" value="1"/>
</dbReference>
<dbReference type="HOGENOM" id="CLU_002472_3_1_2"/>
<keyword evidence="2 8" id="KW-0547">Nucleotide-binding</keyword>
<proteinExistence type="inferred from homology"/>
<dbReference type="Proteomes" id="UP000005741">
    <property type="component" value="Chromosome"/>
</dbReference>
<evidence type="ECO:0000256" key="10">
    <source>
        <dbReference type="RuleBase" id="RU003756"/>
    </source>
</evidence>
<dbReference type="Gene3D" id="6.10.140.430">
    <property type="match status" value="1"/>
</dbReference>
<dbReference type="InterPro" id="IPR027417">
    <property type="entry name" value="P-loop_NTPase"/>
</dbReference>
<evidence type="ECO:0000256" key="6">
    <source>
        <dbReference type="ARBA" id="ARBA00023204"/>
    </source>
</evidence>
<dbReference type="FunFam" id="3.40.1170.10:FF:000001">
    <property type="entry name" value="DNA mismatch repair protein MutS"/>
    <property type="match status" value="1"/>
</dbReference>
<dbReference type="Pfam" id="PF05188">
    <property type="entry name" value="MutS_II"/>
    <property type="match status" value="1"/>
</dbReference>
<keyword evidence="13" id="KW-1185">Reference proteome</keyword>
<feature type="domain" description="DNA mismatch repair proteins mutS family" evidence="11">
    <location>
        <begin position="763"/>
        <end position="779"/>
    </location>
</feature>
<dbReference type="PROSITE" id="PS00486">
    <property type="entry name" value="DNA_MISMATCH_REPAIR_2"/>
    <property type="match status" value="1"/>
</dbReference>
<dbReference type="GO" id="GO:0003684">
    <property type="term" value="F:damaged DNA binding"/>
    <property type="evidence" value="ECO:0007669"/>
    <property type="project" value="UniProtKB-UniRule"/>
</dbReference>
<evidence type="ECO:0000256" key="1">
    <source>
        <dbReference type="ARBA" id="ARBA00006271"/>
    </source>
</evidence>
<dbReference type="EMBL" id="CM001436">
    <property type="protein sequence ID" value="EHQ35757.1"/>
    <property type="molecule type" value="Genomic_DNA"/>
</dbReference>
<accession>H1YWF5</accession>
<protein>
    <recommendedName>
        <fullName evidence="8 9">DNA mismatch repair protein MutS</fullName>
    </recommendedName>
</protein>
<dbReference type="HAMAP" id="MF_00096">
    <property type="entry name" value="MutS"/>
    <property type="match status" value="1"/>
</dbReference>
<evidence type="ECO:0000256" key="3">
    <source>
        <dbReference type="ARBA" id="ARBA00022763"/>
    </source>
</evidence>
<evidence type="ECO:0000256" key="2">
    <source>
        <dbReference type="ARBA" id="ARBA00022741"/>
    </source>
</evidence>
<comment type="similarity">
    <text evidence="1 8 10">Belongs to the DNA mismatch repair MutS family.</text>
</comment>
<dbReference type="CDD" id="cd03284">
    <property type="entry name" value="ABC_MutS1"/>
    <property type="match status" value="1"/>
</dbReference>
<dbReference type="InParanoid" id="H1YWF5"/>
<evidence type="ECO:0000313" key="13">
    <source>
        <dbReference type="Proteomes" id="UP000005741"/>
    </source>
</evidence>
<reference evidence="12 13" key="1">
    <citation type="submission" date="2011-10" db="EMBL/GenBank/DDBJ databases">
        <title>The Improved High-Quality Draft genome of Methanoplanus limicola DSM 2279.</title>
        <authorList>
            <consortium name="US DOE Joint Genome Institute (JGI-PGF)"/>
            <person name="Lucas S."/>
            <person name="Copeland A."/>
            <person name="Lapidus A."/>
            <person name="Glavina del Rio T."/>
            <person name="Dalin E."/>
            <person name="Tice H."/>
            <person name="Bruce D."/>
            <person name="Goodwin L."/>
            <person name="Pitluck S."/>
            <person name="Peters L."/>
            <person name="Mikhailova N."/>
            <person name="Lu M."/>
            <person name="Kyrpides N."/>
            <person name="Mavromatis K."/>
            <person name="Ivanova N."/>
            <person name="Markowitz V."/>
            <person name="Cheng J.-F."/>
            <person name="Hugenholtz P."/>
            <person name="Woyke T."/>
            <person name="Wu D."/>
            <person name="Wirth R."/>
            <person name="Brambilla E.-M."/>
            <person name="Klenk H.-P."/>
            <person name="Eisen J.A."/>
        </authorList>
    </citation>
    <scope>NUCLEOTIDE SEQUENCE [LARGE SCALE GENOMIC DNA]</scope>
    <source>
        <strain evidence="12 13">DSM 2279</strain>
    </source>
</reference>
<dbReference type="InterPro" id="IPR045076">
    <property type="entry name" value="MutS"/>
</dbReference>
<dbReference type="InterPro" id="IPR007695">
    <property type="entry name" value="DNA_mismatch_repair_MutS-lik_N"/>
</dbReference>
<evidence type="ECO:0000313" key="12">
    <source>
        <dbReference type="EMBL" id="EHQ35757.1"/>
    </source>
</evidence>
<evidence type="ECO:0000256" key="5">
    <source>
        <dbReference type="ARBA" id="ARBA00023125"/>
    </source>
</evidence>
<dbReference type="Pfam" id="PF01624">
    <property type="entry name" value="MutS_I"/>
    <property type="match status" value="1"/>
</dbReference>
<dbReference type="FunFam" id="1.10.1420.10:FF:000001">
    <property type="entry name" value="DNA mismatch repair protein MutS"/>
    <property type="match status" value="1"/>
</dbReference>
<evidence type="ECO:0000256" key="9">
    <source>
        <dbReference type="NCBIfam" id="TIGR01070"/>
    </source>
</evidence>
<dbReference type="FunFam" id="3.40.50.300:FF:000870">
    <property type="entry name" value="MutS protein homolog 4"/>
    <property type="match status" value="1"/>
</dbReference>
<dbReference type="SMART" id="SM00533">
    <property type="entry name" value="MUTSd"/>
    <property type="match status" value="1"/>
</dbReference>
<comment type="function">
    <text evidence="7 8">This protein is involved in the repair of mismatches in DNA. It is possible that it carries out the mismatch recognition step. This protein has a weak ATPase activity.</text>
</comment>
<dbReference type="InterPro" id="IPR017261">
    <property type="entry name" value="DNA_mismatch_repair_MutS/MSH"/>
</dbReference>
<dbReference type="Pfam" id="PF05192">
    <property type="entry name" value="MutS_III"/>
    <property type="match status" value="1"/>
</dbReference>
<dbReference type="SUPFAM" id="SSF52540">
    <property type="entry name" value="P-loop containing nucleoside triphosphate hydrolases"/>
    <property type="match status" value="1"/>
</dbReference>
<dbReference type="Gene3D" id="1.10.1420.10">
    <property type="match status" value="2"/>
</dbReference>
<dbReference type="PATRIC" id="fig|937775.9.peg.1866"/>
<dbReference type="GO" id="GO:0030983">
    <property type="term" value="F:mismatched DNA binding"/>
    <property type="evidence" value="ECO:0007669"/>
    <property type="project" value="InterPro"/>
</dbReference>
<dbReference type="InterPro" id="IPR036187">
    <property type="entry name" value="DNA_mismatch_repair_MutS_sf"/>
</dbReference>
<dbReference type="GO" id="GO:0006298">
    <property type="term" value="P:mismatch repair"/>
    <property type="evidence" value="ECO:0007669"/>
    <property type="project" value="UniProtKB-UniRule"/>
</dbReference>
<dbReference type="SMART" id="SM00534">
    <property type="entry name" value="MUTSac"/>
    <property type="match status" value="1"/>
</dbReference>
<keyword evidence="4 8" id="KW-0067">ATP-binding</keyword>
<dbReference type="InterPro" id="IPR036678">
    <property type="entry name" value="MutS_con_dom_sf"/>
</dbReference>
<evidence type="ECO:0000256" key="8">
    <source>
        <dbReference type="HAMAP-Rule" id="MF_00096"/>
    </source>
</evidence>
<gene>
    <name evidence="8" type="primary">mutS</name>
    <name evidence="12" type="ORF">Metlim_1656</name>
</gene>
<dbReference type="InterPro" id="IPR000432">
    <property type="entry name" value="DNA_mismatch_repair_MutS_C"/>
</dbReference>
<dbReference type="GO" id="GO:0005524">
    <property type="term" value="F:ATP binding"/>
    <property type="evidence" value="ECO:0007669"/>
    <property type="project" value="UniProtKB-UniRule"/>
</dbReference>
<evidence type="ECO:0000259" key="11">
    <source>
        <dbReference type="PROSITE" id="PS00486"/>
    </source>
</evidence>
<keyword evidence="3 8" id="KW-0227">DNA damage</keyword>